<dbReference type="InterPro" id="IPR041881">
    <property type="entry name" value="PqqD_sf"/>
</dbReference>
<dbReference type="EMBL" id="PGTN01001156">
    <property type="protein sequence ID" value="PJF45375.1"/>
    <property type="molecule type" value="Genomic_DNA"/>
</dbReference>
<proteinExistence type="predicted"/>
<name>A0A2M8Q6E6_9CHLR</name>
<protein>
    <submittedName>
        <fullName evidence="1">Pyrroloquinoline quinone biosynthesis protein PqqD</fullName>
    </submittedName>
</protein>
<feature type="non-terminal residue" evidence="1">
    <location>
        <position position="52"/>
    </location>
</feature>
<reference evidence="1 2" key="1">
    <citation type="submission" date="2017-11" db="EMBL/GenBank/DDBJ databases">
        <title>Evolution of Phototrophy in the Chloroflexi Phylum Driven by Horizontal Gene Transfer.</title>
        <authorList>
            <person name="Ward L.M."/>
            <person name="Hemp J."/>
            <person name="Shih P.M."/>
            <person name="Mcglynn S.E."/>
            <person name="Fischer W."/>
        </authorList>
    </citation>
    <scope>NUCLEOTIDE SEQUENCE [LARGE SCALE GENOMIC DNA]</scope>
    <source>
        <strain evidence="1">JP3_7</strain>
    </source>
</reference>
<dbReference type="Gene3D" id="1.10.10.1150">
    <property type="entry name" value="Coenzyme PQQ synthesis protein D (PqqD)"/>
    <property type="match status" value="1"/>
</dbReference>
<gene>
    <name evidence="1" type="ORF">CUN48_19200</name>
</gene>
<accession>A0A2M8Q6E6</accession>
<sequence>MILDEDTIVAPKAGVRLRYDRVRQRHVLLAPERVLFPCPTTVEILEHIPPQG</sequence>
<comment type="caution">
    <text evidence="1">The sequence shown here is derived from an EMBL/GenBank/DDBJ whole genome shotgun (WGS) entry which is preliminary data.</text>
</comment>
<evidence type="ECO:0000313" key="1">
    <source>
        <dbReference type="EMBL" id="PJF45375.1"/>
    </source>
</evidence>
<evidence type="ECO:0000313" key="2">
    <source>
        <dbReference type="Proteomes" id="UP000230790"/>
    </source>
</evidence>
<dbReference type="Proteomes" id="UP000230790">
    <property type="component" value="Unassembled WGS sequence"/>
</dbReference>
<dbReference type="AlphaFoldDB" id="A0A2M8Q6E6"/>
<organism evidence="1 2">
    <name type="scientific">Candidatus Thermofonsia Clade 3 bacterium</name>
    <dbReference type="NCBI Taxonomy" id="2364212"/>
    <lineage>
        <taxon>Bacteria</taxon>
        <taxon>Bacillati</taxon>
        <taxon>Chloroflexota</taxon>
        <taxon>Candidatus Thermofontia</taxon>
        <taxon>Candidatus Thermofonsia Clade 3</taxon>
    </lineage>
</organism>